<dbReference type="Pfam" id="PF09507">
    <property type="entry name" value="CDC27"/>
    <property type="match status" value="2"/>
</dbReference>
<organism evidence="7">
    <name type="scientific">Pneumocystis jirovecii</name>
    <name type="common">Human pneumocystis pneumonia agent</name>
    <dbReference type="NCBI Taxonomy" id="42068"/>
    <lineage>
        <taxon>Eukaryota</taxon>
        <taxon>Fungi</taxon>
        <taxon>Dikarya</taxon>
        <taxon>Ascomycota</taxon>
        <taxon>Taphrinomycotina</taxon>
        <taxon>Pneumocystomycetes</taxon>
        <taxon>Pneumocystaceae</taxon>
        <taxon>Pneumocystis</taxon>
    </lineage>
</organism>
<sequence length="424" mass="49296">MMNQCMELLETWIQQEQKVKITYLFLCKNMGIHAEDAKEALLNYHKKCQENNKKCHAIYMVSGYITKEVMDTEFLLREETISSSSDILDTSIMSCEPLPLRMKVFYLVKEENIEDMKQKLDEITSMHIYALEYTPYKDVSVLSDASLKPFYMKYSETLSSKEICRKYGMIYHPNVEMVSPVLQESNKDVLETKFIDTSSKTNLPQVNTMISQEKEKEKTASQSHFSQVGHNLKSLSETTHKNVPKLAKKKLSTMESFFNLSINTELKNNYSSLSSPTTSVEILSEAEEVHNEQNIIKRQKEIDELKKIMMTNQEEKDDVPDSSKDISKDDKSSVVKNDQIDPIKKKRGRRKVLKKVTCRDKKGYLVTKNEFVWESFSEDEIFIPPKSKLDVEGPKETVKNKTKLNETKITSFFSKKKKTRIYIY</sequence>
<dbReference type="Proteomes" id="UP000010422">
    <property type="component" value="Unassembled WGS sequence"/>
</dbReference>
<dbReference type="FunCoup" id="L0PEQ6">
    <property type="interactions" value="76"/>
</dbReference>
<dbReference type="InParanoid" id="L0PEQ6"/>
<evidence type="ECO:0000256" key="2">
    <source>
        <dbReference type="ARBA" id="ARBA00017589"/>
    </source>
</evidence>
<evidence type="ECO:0000256" key="5">
    <source>
        <dbReference type="SAM" id="MobiDB-lite"/>
    </source>
</evidence>
<dbReference type="AlphaFoldDB" id="L0PEQ6"/>
<evidence type="ECO:0000313" key="6">
    <source>
        <dbReference type="EMBL" id="CCJ30717.1"/>
    </source>
</evidence>
<feature type="compositionally biased region" description="Basic and acidic residues" evidence="5">
    <location>
        <begin position="319"/>
        <end position="337"/>
    </location>
</feature>
<dbReference type="GO" id="GO:0043625">
    <property type="term" value="C:delta DNA polymerase complex"/>
    <property type="evidence" value="ECO:0007669"/>
    <property type="project" value="InterPro"/>
</dbReference>
<dbReference type="Gene3D" id="3.90.1030.20">
    <property type="entry name" value="DNA polymerase delta, p66 (Cdc27) subunit, wHTH domain"/>
    <property type="match status" value="1"/>
</dbReference>
<accession>L0PEQ6</accession>
<proteinExistence type="predicted"/>
<dbReference type="PANTHER" id="PTHR17598">
    <property type="entry name" value="DNA POLYMERASE DELTA SUBUNIT 3"/>
    <property type="match status" value="1"/>
</dbReference>
<dbReference type="VEuPathDB" id="FungiDB:PNEJI1_000377"/>
<feature type="region of interest" description="Disordered" evidence="5">
    <location>
        <begin position="311"/>
        <end position="337"/>
    </location>
</feature>
<dbReference type="GO" id="GO:1904161">
    <property type="term" value="P:DNA synthesis involved in UV-damage excision repair"/>
    <property type="evidence" value="ECO:0007669"/>
    <property type="project" value="TreeGrafter"/>
</dbReference>
<comment type="caution">
    <text evidence="6">The sequence shown here is derived from an EMBL/GenBank/DDBJ whole genome shotgun (WGS) entry which is preliminary data.</text>
</comment>
<comment type="subcellular location">
    <subcellularLocation>
        <location evidence="1">Nucleus</location>
    </subcellularLocation>
</comment>
<evidence type="ECO:0000256" key="4">
    <source>
        <dbReference type="ARBA" id="ARBA00023242"/>
    </source>
</evidence>
<dbReference type="GO" id="GO:0006271">
    <property type="term" value="P:DNA strand elongation involved in DNA replication"/>
    <property type="evidence" value="ECO:0007669"/>
    <property type="project" value="TreeGrafter"/>
</dbReference>
<evidence type="ECO:0000256" key="3">
    <source>
        <dbReference type="ARBA" id="ARBA00022705"/>
    </source>
</evidence>
<evidence type="ECO:0000256" key="1">
    <source>
        <dbReference type="ARBA" id="ARBA00004123"/>
    </source>
</evidence>
<dbReference type="InterPro" id="IPR019038">
    <property type="entry name" value="POLD3"/>
</dbReference>
<keyword evidence="3" id="KW-0235">DNA replication</keyword>
<protein>
    <recommendedName>
        <fullName evidence="2">DNA polymerase delta subunit 3</fullName>
    </recommendedName>
</protein>
<dbReference type="InterPro" id="IPR041913">
    <property type="entry name" value="POLD3_sf"/>
</dbReference>
<dbReference type="GO" id="GO:0006297">
    <property type="term" value="P:nucleotide-excision repair, DNA gap filling"/>
    <property type="evidence" value="ECO:0007669"/>
    <property type="project" value="TreeGrafter"/>
</dbReference>
<evidence type="ECO:0000313" key="7">
    <source>
        <dbReference type="Proteomes" id="UP000010422"/>
    </source>
</evidence>
<dbReference type="EMBL" id="CAKM01000262">
    <property type="protein sequence ID" value="CCJ30717.1"/>
    <property type="molecule type" value="Genomic_DNA"/>
</dbReference>
<dbReference type="STRING" id="1209962.L0PEQ6"/>
<name>L0PEQ6_PNEJI</name>
<reference evidence="6 7" key="1">
    <citation type="journal article" date="2012" name="MBio">
        <title>De novo assembly of the Pneumocystis jirovecii genome from a single bronchoalveolar lavage fluid specimen from a patient.</title>
        <authorList>
            <person name="Cisse O.H."/>
            <person name="Pagni M."/>
            <person name="Hauser P.M."/>
        </authorList>
    </citation>
    <scope>NUCLEOTIDE SEQUENCE [LARGE SCALE GENOMIC DNA]</scope>
    <source>
        <strain evidence="6 7">SE8</strain>
    </source>
</reference>
<gene>
    <name evidence="6" type="ORF">PNEJI1_000377</name>
</gene>
<keyword evidence="4" id="KW-0539">Nucleus</keyword>
<dbReference type="GO" id="GO:0003887">
    <property type="term" value="F:DNA-directed DNA polymerase activity"/>
    <property type="evidence" value="ECO:0007669"/>
    <property type="project" value="TreeGrafter"/>
</dbReference>
<dbReference type="PANTHER" id="PTHR17598:SF13">
    <property type="entry name" value="DNA POLYMERASE DELTA SUBUNIT 3"/>
    <property type="match status" value="1"/>
</dbReference>